<accession>A0A8H2DU43</accession>
<keyword evidence="9" id="KW-0349">Heme</keyword>
<feature type="chain" id="PRO_5034824290" description="CFEM domain-containing protein" evidence="11">
    <location>
        <begin position="21"/>
        <end position="206"/>
    </location>
</feature>
<feature type="transmembrane region" description="Helical" evidence="10">
    <location>
        <begin position="127"/>
        <end position="150"/>
    </location>
</feature>
<evidence type="ECO:0000256" key="11">
    <source>
        <dbReference type="SAM" id="SignalP"/>
    </source>
</evidence>
<keyword evidence="6 11" id="KW-0732">Signal</keyword>
<gene>
    <name evidence="13" type="ORF">EYR41_007955</name>
</gene>
<dbReference type="AlphaFoldDB" id="A0A8H2DU43"/>
<keyword evidence="9" id="KW-0408">Iron</keyword>
<keyword evidence="9" id="KW-0479">Metal-binding</keyword>
<organism evidence="13 14">
    <name type="scientific">Orbilia oligospora</name>
    <name type="common">Nematode-trapping fungus</name>
    <name type="synonym">Arthrobotrys oligospora</name>
    <dbReference type="NCBI Taxonomy" id="2813651"/>
    <lineage>
        <taxon>Eukaryota</taxon>
        <taxon>Fungi</taxon>
        <taxon>Dikarya</taxon>
        <taxon>Ascomycota</taxon>
        <taxon>Pezizomycotina</taxon>
        <taxon>Orbiliomycetes</taxon>
        <taxon>Orbiliales</taxon>
        <taxon>Orbiliaceae</taxon>
        <taxon>Orbilia</taxon>
    </lineage>
</organism>
<comment type="similarity">
    <text evidence="3">Belongs to the RBT5 family.</text>
</comment>
<dbReference type="EMBL" id="SOZJ01000005">
    <property type="protein sequence ID" value="TGJ66311.1"/>
    <property type="molecule type" value="Genomic_DNA"/>
</dbReference>
<keyword evidence="8" id="KW-0449">Lipoprotein</keyword>
<evidence type="ECO:0000256" key="6">
    <source>
        <dbReference type="ARBA" id="ARBA00022729"/>
    </source>
</evidence>
<comment type="caution">
    <text evidence="13">The sequence shown here is derived from an EMBL/GenBank/DDBJ whole genome shotgun (WGS) entry which is preliminary data.</text>
</comment>
<proteinExistence type="inferred from homology"/>
<evidence type="ECO:0000256" key="8">
    <source>
        <dbReference type="ARBA" id="ARBA00023288"/>
    </source>
</evidence>
<dbReference type="PROSITE" id="PS52012">
    <property type="entry name" value="CFEM"/>
    <property type="match status" value="1"/>
</dbReference>
<evidence type="ECO:0000256" key="7">
    <source>
        <dbReference type="ARBA" id="ARBA00023157"/>
    </source>
</evidence>
<keyword evidence="5" id="KW-0325">Glycoprotein</keyword>
<keyword evidence="5" id="KW-0336">GPI-anchor</keyword>
<evidence type="ECO:0000256" key="1">
    <source>
        <dbReference type="ARBA" id="ARBA00004589"/>
    </source>
</evidence>
<evidence type="ECO:0000256" key="3">
    <source>
        <dbReference type="ARBA" id="ARBA00010031"/>
    </source>
</evidence>
<evidence type="ECO:0000256" key="10">
    <source>
        <dbReference type="SAM" id="Phobius"/>
    </source>
</evidence>
<evidence type="ECO:0000313" key="13">
    <source>
        <dbReference type="EMBL" id="TGJ66311.1"/>
    </source>
</evidence>
<evidence type="ECO:0000313" key="14">
    <source>
        <dbReference type="Proteomes" id="UP000297595"/>
    </source>
</evidence>
<protein>
    <recommendedName>
        <fullName evidence="12">CFEM domain-containing protein</fullName>
    </recommendedName>
</protein>
<dbReference type="Proteomes" id="UP000297595">
    <property type="component" value="Unassembled WGS sequence"/>
</dbReference>
<feature type="binding site" description="axial binding residue" evidence="9">
    <location>
        <position position="46"/>
    </location>
    <ligand>
        <name>heme</name>
        <dbReference type="ChEBI" id="CHEBI:30413"/>
    </ligand>
    <ligandPart>
        <name>Fe</name>
        <dbReference type="ChEBI" id="CHEBI:18248"/>
    </ligandPart>
</feature>
<comment type="subcellular location">
    <subcellularLocation>
        <location evidence="1">Membrane</location>
        <topology evidence="1">Lipid-anchor</topology>
        <topology evidence="1">GPI-anchor</topology>
    </subcellularLocation>
    <subcellularLocation>
        <location evidence="2">Secreted</location>
    </subcellularLocation>
</comment>
<name>A0A8H2DU43_ORBOL</name>
<evidence type="ECO:0000256" key="5">
    <source>
        <dbReference type="ARBA" id="ARBA00022622"/>
    </source>
</evidence>
<comment type="caution">
    <text evidence="9">Lacks conserved residue(s) required for the propagation of feature annotation.</text>
</comment>
<sequence>MNLLLISLIWLLARVGLGLAAPRGEGLPLCSIDCVFSYYNGCYETDPRCICRSTTYINKAAECTYKACPRSDFEAVARALQERCASVGIEVQVPRFTYPTPSPTPTRYTYTSQSSEYRGAGPNLGQMLAIFLVAVPAFFCLVTCLPIWLIQRHQEKKKEREDPEVLVVPMNNLTEEEVKDLGGIIEGSDKPVTVDLQQRVHVYIGR</sequence>
<evidence type="ECO:0000256" key="2">
    <source>
        <dbReference type="ARBA" id="ARBA00004613"/>
    </source>
</evidence>
<keyword evidence="10" id="KW-0472">Membrane</keyword>
<feature type="disulfide bond" evidence="9">
    <location>
        <begin position="51"/>
        <end position="84"/>
    </location>
</feature>
<keyword evidence="7 9" id="KW-1015">Disulfide bond</keyword>
<dbReference type="InterPro" id="IPR008427">
    <property type="entry name" value="Extracellular_membr_CFEM_dom"/>
</dbReference>
<feature type="domain" description="CFEM" evidence="12">
    <location>
        <begin position="1"/>
        <end position="113"/>
    </location>
</feature>
<keyword evidence="4" id="KW-0964">Secreted</keyword>
<feature type="disulfide bond" evidence="9">
    <location>
        <begin position="42"/>
        <end position="49"/>
    </location>
</feature>
<keyword evidence="10" id="KW-1133">Transmembrane helix</keyword>
<evidence type="ECO:0000256" key="4">
    <source>
        <dbReference type="ARBA" id="ARBA00022525"/>
    </source>
</evidence>
<keyword evidence="10" id="KW-0812">Transmembrane</keyword>
<dbReference type="GO" id="GO:0005576">
    <property type="term" value="C:extracellular region"/>
    <property type="evidence" value="ECO:0007669"/>
    <property type="project" value="UniProtKB-SubCell"/>
</dbReference>
<reference evidence="13 14" key="1">
    <citation type="submission" date="2019-03" db="EMBL/GenBank/DDBJ databases">
        <title>Nematode-trapping fungi genome.</title>
        <authorList>
            <person name="Vidal-Diez De Ulzurrun G."/>
        </authorList>
    </citation>
    <scope>NUCLEOTIDE SEQUENCE [LARGE SCALE GENOMIC DNA]</scope>
    <source>
        <strain evidence="13 14">TWF154</strain>
    </source>
</reference>
<dbReference type="GO" id="GO:0098552">
    <property type="term" value="C:side of membrane"/>
    <property type="evidence" value="ECO:0007669"/>
    <property type="project" value="UniProtKB-KW"/>
</dbReference>
<dbReference type="GO" id="GO:0046872">
    <property type="term" value="F:metal ion binding"/>
    <property type="evidence" value="ECO:0007669"/>
    <property type="project" value="UniProtKB-UniRule"/>
</dbReference>
<evidence type="ECO:0000259" key="12">
    <source>
        <dbReference type="PROSITE" id="PS52012"/>
    </source>
</evidence>
<dbReference type="Pfam" id="PF05730">
    <property type="entry name" value="CFEM"/>
    <property type="match status" value="1"/>
</dbReference>
<evidence type="ECO:0000256" key="9">
    <source>
        <dbReference type="PROSITE-ProRule" id="PRU01356"/>
    </source>
</evidence>
<feature type="signal peptide" evidence="11">
    <location>
        <begin position="1"/>
        <end position="20"/>
    </location>
</feature>